<reference evidence="2 4" key="1">
    <citation type="submission" date="2020-06" db="EMBL/GenBank/DDBJ databases">
        <title>Description of novel acetic acid bacteria.</title>
        <authorList>
            <person name="Sombolestani A."/>
        </authorList>
    </citation>
    <scope>NUCLEOTIDE SEQUENCE [LARGE SCALE GENOMIC DNA]</scope>
    <source>
        <strain evidence="2 4">LMG 26838</strain>
    </source>
</reference>
<evidence type="ECO:0000313" key="4">
    <source>
        <dbReference type="Proteomes" id="UP000565205"/>
    </source>
</evidence>
<comment type="caution">
    <text evidence="1">The sequence shown here is derived from an EMBL/GenBank/DDBJ whole genome shotgun (WGS) entry which is preliminary data.</text>
</comment>
<evidence type="ECO:0000313" key="3">
    <source>
        <dbReference type="Proteomes" id="UP000557688"/>
    </source>
</evidence>
<protein>
    <submittedName>
        <fullName evidence="1">Uncharacterized protein</fullName>
    </submittedName>
</protein>
<dbReference type="Proteomes" id="UP000557688">
    <property type="component" value="Unassembled WGS sequence"/>
</dbReference>
<keyword evidence="3" id="KW-1185">Reference proteome</keyword>
<dbReference type="EMBL" id="JACHXV010000029">
    <property type="protein sequence ID" value="MBB3175400.1"/>
    <property type="molecule type" value="Genomic_DNA"/>
</dbReference>
<reference evidence="1 3" key="2">
    <citation type="submission" date="2020-08" db="EMBL/GenBank/DDBJ databases">
        <title>Genomic Encyclopedia of Type Strains, Phase III (KMG-III): the genomes of soil and plant-associated and newly described type strains.</title>
        <authorList>
            <person name="Whitman W."/>
        </authorList>
    </citation>
    <scope>NUCLEOTIDE SEQUENCE [LARGE SCALE GENOMIC DNA]</scope>
    <source>
        <strain evidence="1 3">CECT 8088</strain>
    </source>
</reference>
<gene>
    <name evidence="1" type="ORF">FHR90_003255</name>
    <name evidence="2" type="ORF">HUK83_03205</name>
</gene>
<dbReference type="AlphaFoldDB" id="A0A839V4B8"/>
<dbReference type="RefSeq" id="WP_176622070.1">
    <property type="nucleotide sequence ID" value="NZ_JABXXQ010000029.1"/>
</dbReference>
<name>A0A839V4B8_9PROT</name>
<organism evidence="1 3">
    <name type="scientific">Endobacter medicaginis</name>
    <dbReference type="NCBI Taxonomy" id="1181271"/>
    <lineage>
        <taxon>Bacteria</taxon>
        <taxon>Pseudomonadati</taxon>
        <taxon>Pseudomonadota</taxon>
        <taxon>Alphaproteobacteria</taxon>
        <taxon>Acetobacterales</taxon>
        <taxon>Acetobacteraceae</taxon>
        <taxon>Endobacter</taxon>
    </lineage>
</organism>
<accession>A0A839V4B8</accession>
<proteinExistence type="predicted"/>
<dbReference type="Proteomes" id="UP000565205">
    <property type="component" value="Unassembled WGS sequence"/>
</dbReference>
<evidence type="ECO:0000313" key="2">
    <source>
        <dbReference type="EMBL" id="NVN29348.1"/>
    </source>
</evidence>
<dbReference type="EMBL" id="JABXXQ010000029">
    <property type="protein sequence ID" value="NVN29348.1"/>
    <property type="molecule type" value="Genomic_DNA"/>
</dbReference>
<sequence>MKKLVALIVMTPAAIALVGYGSWIYSASNKHPAAGDKEEIQKVIDASGSSFKGYILLDTRDCAMGPSVLLPYAGWYCTVHPLKDGSANTSKSYVAFIGEVGGQYIVPIIDNAPGVQSATSGHP</sequence>
<evidence type="ECO:0000313" key="1">
    <source>
        <dbReference type="EMBL" id="MBB3175400.1"/>
    </source>
</evidence>